<dbReference type="NCBIfam" id="TIGR00254">
    <property type="entry name" value="GGDEF"/>
    <property type="match status" value="1"/>
</dbReference>
<dbReference type="Proteomes" id="UP000019482">
    <property type="component" value="Unassembled WGS sequence"/>
</dbReference>
<sequence length="376" mass="44414">MYLELKIANNIIAIIISFIFLFIIKNIFLDEIERRGKLYINMFKINIICLILQTFACVIEGQDFNGIILVSEILDMAIFILQPINGFLWYLFIKSWVDKNRKFINKIFLFLPIIINSVFVITNPYSKFMFNINSQNVYTRGPFIFITLISTCIFLLYSFLFSCKNKYKIDKNEFLIIVLFIISIFLGTVIQLIFKLIVSLSVNSYILIVVYMFYQNKMLQTDSLTGAYNREKLIVKINRIITGNYKQKFCVVFIDLDNFKYINDNWGHNEGDTALIIVVNLIKVVLNKDDFITRYGGDEFVIFLNVENREEIKNIISRILQLFDKYNRKNIKSYKLTFSYGYKLYDSSSPLHFNEYINDVDNLMYKTKQARKSMNL</sequence>
<accession>W6NM16</accession>
<dbReference type="EMBL" id="CBXI010000044">
    <property type="protein sequence ID" value="CDL92857.1"/>
    <property type="molecule type" value="Genomic_DNA"/>
</dbReference>
<feature type="domain" description="GGDEF" evidence="2">
    <location>
        <begin position="247"/>
        <end position="376"/>
    </location>
</feature>
<keyword evidence="1" id="KW-0812">Transmembrane</keyword>
<dbReference type="GO" id="GO:0052621">
    <property type="term" value="F:diguanylate cyclase activity"/>
    <property type="evidence" value="ECO:0007669"/>
    <property type="project" value="TreeGrafter"/>
</dbReference>
<organism evidence="3 4">
    <name type="scientific">Clostridium tyrobutyricum DIVETGP</name>
    <dbReference type="NCBI Taxonomy" id="1408889"/>
    <lineage>
        <taxon>Bacteria</taxon>
        <taxon>Bacillati</taxon>
        <taxon>Bacillota</taxon>
        <taxon>Clostridia</taxon>
        <taxon>Eubacteriales</taxon>
        <taxon>Clostridiaceae</taxon>
        <taxon>Clostridium</taxon>
    </lineage>
</organism>
<keyword evidence="1" id="KW-1133">Transmembrane helix</keyword>
<dbReference type="PANTHER" id="PTHR45138">
    <property type="entry name" value="REGULATORY COMPONENTS OF SENSORY TRANSDUCTION SYSTEM"/>
    <property type="match status" value="1"/>
</dbReference>
<evidence type="ECO:0000313" key="4">
    <source>
        <dbReference type="Proteomes" id="UP000019482"/>
    </source>
</evidence>
<dbReference type="Pfam" id="PF00990">
    <property type="entry name" value="GGDEF"/>
    <property type="match status" value="1"/>
</dbReference>
<dbReference type="InterPro" id="IPR043128">
    <property type="entry name" value="Rev_trsase/Diguanyl_cyclase"/>
</dbReference>
<dbReference type="GO" id="GO:0005886">
    <property type="term" value="C:plasma membrane"/>
    <property type="evidence" value="ECO:0007669"/>
    <property type="project" value="TreeGrafter"/>
</dbReference>
<dbReference type="GeneID" id="29418285"/>
<dbReference type="PANTHER" id="PTHR45138:SF9">
    <property type="entry name" value="DIGUANYLATE CYCLASE DGCM-RELATED"/>
    <property type="match status" value="1"/>
</dbReference>
<evidence type="ECO:0000313" key="3">
    <source>
        <dbReference type="EMBL" id="CDL92857.1"/>
    </source>
</evidence>
<dbReference type="AlphaFoldDB" id="W6NM16"/>
<dbReference type="OrthoDB" id="9805474at2"/>
<dbReference type="PROSITE" id="PS50887">
    <property type="entry name" value="GGDEF"/>
    <property type="match status" value="1"/>
</dbReference>
<feature type="transmembrane region" description="Helical" evidence="1">
    <location>
        <begin position="67"/>
        <end position="91"/>
    </location>
</feature>
<reference evidence="3 4" key="1">
    <citation type="journal article" date="2015" name="Genome Announc.">
        <title>Draft Genome Sequence of Clostridium tyrobutyricum Strain DIVETGP, Isolated from Cow's Milk for Grana Padano Production.</title>
        <authorList>
            <person name="Soggiu A."/>
            <person name="Piras C."/>
            <person name="Gaiarsa S."/>
            <person name="Sassera D."/>
            <person name="Roncada P."/>
            <person name="Bendixen E."/>
            <person name="Brasca M."/>
            <person name="Bonizzi L."/>
        </authorList>
    </citation>
    <scope>NUCLEOTIDE SEQUENCE [LARGE SCALE GENOMIC DNA]</scope>
    <source>
        <strain evidence="3 4">DIVETGP</strain>
    </source>
</reference>
<feature type="transmembrane region" description="Helical" evidence="1">
    <location>
        <begin position="196"/>
        <end position="214"/>
    </location>
</feature>
<dbReference type="CDD" id="cd01949">
    <property type="entry name" value="GGDEF"/>
    <property type="match status" value="1"/>
</dbReference>
<feature type="transmembrane region" description="Helical" evidence="1">
    <location>
        <begin position="174"/>
        <end position="190"/>
    </location>
</feature>
<dbReference type="InterPro" id="IPR029787">
    <property type="entry name" value="Nucleotide_cyclase"/>
</dbReference>
<dbReference type="InterPro" id="IPR050469">
    <property type="entry name" value="Diguanylate_Cyclase"/>
</dbReference>
<keyword evidence="1" id="KW-0472">Membrane</keyword>
<name>W6NM16_CLOTY</name>
<protein>
    <submittedName>
        <fullName evidence="3">Diguanylate cyclase/phosphodiesterase-domain containing protein</fullName>
    </submittedName>
</protein>
<evidence type="ECO:0000259" key="2">
    <source>
        <dbReference type="PROSITE" id="PS50887"/>
    </source>
</evidence>
<dbReference type="GO" id="GO:1902201">
    <property type="term" value="P:negative regulation of bacterial-type flagellum-dependent cell motility"/>
    <property type="evidence" value="ECO:0007669"/>
    <property type="project" value="TreeGrafter"/>
</dbReference>
<gene>
    <name evidence="3" type="ORF">CTDIVETGP_2927</name>
</gene>
<feature type="transmembrane region" description="Helical" evidence="1">
    <location>
        <begin position="103"/>
        <end position="122"/>
    </location>
</feature>
<proteinExistence type="predicted"/>
<dbReference type="RefSeq" id="WP_017751200.1">
    <property type="nucleotide sequence ID" value="NZ_CBXI010000044.1"/>
</dbReference>
<evidence type="ECO:0000256" key="1">
    <source>
        <dbReference type="SAM" id="Phobius"/>
    </source>
</evidence>
<keyword evidence="4" id="KW-1185">Reference proteome</keyword>
<comment type="caution">
    <text evidence="3">The sequence shown here is derived from an EMBL/GenBank/DDBJ whole genome shotgun (WGS) entry which is preliminary data.</text>
</comment>
<feature type="transmembrane region" description="Helical" evidence="1">
    <location>
        <begin position="41"/>
        <end position="61"/>
    </location>
</feature>
<dbReference type="GO" id="GO:0043709">
    <property type="term" value="P:cell adhesion involved in single-species biofilm formation"/>
    <property type="evidence" value="ECO:0007669"/>
    <property type="project" value="TreeGrafter"/>
</dbReference>
<dbReference type="SUPFAM" id="SSF55073">
    <property type="entry name" value="Nucleotide cyclase"/>
    <property type="match status" value="1"/>
</dbReference>
<dbReference type="Gene3D" id="3.30.70.270">
    <property type="match status" value="1"/>
</dbReference>
<feature type="transmembrane region" description="Helical" evidence="1">
    <location>
        <begin position="142"/>
        <end position="162"/>
    </location>
</feature>
<dbReference type="SMART" id="SM00267">
    <property type="entry name" value="GGDEF"/>
    <property type="match status" value="1"/>
</dbReference>
<dbReference type="InterPro" id="IPR000160">
    <property type="entry name" value="GGDEF_dom"/>
</dbReference>
<feature type="transmembrane region" description="Helical" evidence="1">
    <location>
        <begin position="12"/>
        <end position="29"/>
    </location>
</feature>